<evidence type="ECO:0000256" key="1">
    <source>
        <dbReference type="ARBA" id="ARBA00004651"/>
    </source>
</evidence>
<feature type="transmembrane region" description="Helical" evidence="8">
    <location>
        <begin position="12"/>
        <end position="31"/>
    </location>
</feature>
<sequence length="548" mass="62415">MPQTLHQATTLIQRTSVQVLLLFVILYATFFQNLQAIEPSLMEARNFTTVREMTQNGNWLIPTLNGEARLAKPPLPTWLTAISVLISGDLYDLVTLRFPAALIASLAVYFLFLLCRQLTSDRLTPFLAALVLATSFSFFNIGRQGTWDIYCHSFMIGAIWLLVKGLQTNGKAYGYFVGAGILLGCSFLSKGPVSFFALLLPFLLSYWYGYGRAGFKKHWFGILLALFICLVLSLAWPLYIYLHEPAKLATNISNESTAWVNRHVKPFWFYLSFPWQAGVWAVFAVAALIIPYARRRIAPFGNYRFLSSWVFICLFLLSLIPEKKERYLLPLLIPLALITAHYIRFLLEAFQQKTTAKSDRFIYTFNSLLFTIISLGVPVLLYWFAFSKNIVSLSAFAVSSIFFIGLGICFLLALKKKNFGLFLGGTVGVHILSLFTLLPNYQNMFYPVKNYVGLDKVREQRNLDALPFYALHNISPEHIWELGKKVDTITVVNQKLELPASLPIALFSRDSLSTAMLPEANLSLEKLAQYQYDRRHPERVYHLYLISK</sequence>
<comment type="subcellular location">
    <subcellularLocation>
        <location evidence="1">Cell membrane</location>
        <topology evidence="1">Multi-pass membrane protein</topology>
    </subcellularLocation>
</comment>
<dbReference type="AlphaFoldDB" id="A0A7L7L735"/>
<feature type="transmembrane region" description="Helical" evidence="8">
    <location>
        <begin position="195"/>
        <end position="211"/>
    </location>
</feature>
<feature type="transmembrane region" description="Helical" evidence="8">
    <location>
        <begin position="122"/>
        <end position="141"/>
    </location>
</feature>
<keyword evidence="5 8" id="KW-0812">Transmembrane</keyword>
<evidence type="ECO:0000256" key="5">
    <source>
        <dbReference type="ARBA" id="ARBA00022692"/>
    </source>
</evidence>
<reference evidence="10 11" key="1">
    <citation type="submission" date="2020-06" db="EMBL/GenBank/DDBJ databases">
        <authorList>
            <person name="Hwang Y.J."/>
        </authorList>
    </citation>
    <scope>NUCLEOTIDE SEQUENCE [LARGE SCALE GENOMIC DNA]</scope>
    <source>
        <strain evidence="10 11">KUDC8001</strain>
    </source>
</reference>
<evidence type="ECO:0000313" key="10">
    <source>
        <dbReference type="EMBL" id="QMU28593.1"/>
    </source>
</evidence>
<feature type="transmembrane region" description="Helical" evidence="8">
    <location>
        <begin position="391"/>
        <end position="414"/>
    </location>
</feature>
<feature type="transmembrane region" description="Helical" evidence="8">
    <location>
        <begin position="147"/>
        <end position="163"/>
    </location>
</feature>
<dbReference type="Proteomes" id="UP000514509">
    <property type="component" value="Chromosome"/>
</dbReference>
<keyword evidence="7 8" id="KW-0472">Membrane</keyword>
<dbReference type="GO" id="GO:0009103">
    <property type="term" value="P:lipopolysaccharide biosynthetic process"/>
    <property type="evidence" value="ECO:0007669"/>
    <property type="project" value="UniProtKB-ARBA"/>
</dbReference>
<dbReference type="InterPro" id="IPR050297">
    <property type="entry name" value="LipidA_mod_glycosyltrf_83"/>
</dbReference>
<feature type="transmembrane region" description="Helical" evidence="8">
    <location>
        <begin position="302"/>
        <end position="321"/>
    </location>
</feature>
<keyword evidence="11" id="KW-1185">Reference proteome</keyword>
<dbReference type="GO" id="GO:0010041">
    <property type="term" value="P:response to iron(III) ion"/>
    <property type="evidence" value="ECO:0007669"/>
    <property type="project" value="TreeGrafter"/>
</dbReference>
<name>A0A7L7L735_9BACT</name>
<feature type="transmembrane region" description="Helical" evidence="8">
    <location>
        <begin position="327"/>
        <end position="347"/>
    </location>
</feature>
<evidence type="ECO:0000313" key="11">
    <source>
        <dbReference type="Proteomes" id="UP000514509"/>
    </source>
</evidence>
<organism evidence="10 11">
    <name type="scientific">Adhaeribacter radiodurans</name>
    <dbReference type="NCBI Taxonomy" id="2745197"/>
    <lineage>
        <taxon>Bacteria</taxon>
        <taxon>Pseudomonadati</taxon>
        <taxon>Bacteroidota</taxon>
        <taxon>Cytophagia</taxon>
        <taxon>Cytophagales</taxon>
        <taxon>Hymenobacteraceae</taxon>
        <taxon>Adhaeribacter</taxon>
    </lineage>
</organism>
<dbReference type="GO" id="GO:0016763">
    <property type="term" value="F:pentosyltransferase activity"/>
    <property type="evidence" value="ECO:0007669"/>
    <property type="project" value="TreeGrafter"/>
</dbReference>
<dbReference type="KEGG" id="add:HUW48_11340"/>
<evidence type="ECO:0000259" key="9">
    <source>
        <dbReference type="Pfam" id="PF13231"/>
    </source>
</evidence>
<accession>A0A7L7L735</accession>
<proteinExistence type="predicted"/>
<feature type="transmembrane region" description="Helical" evidence="8">
    <location>
        <begin position="267"/>
        <end position="290"/>
    </location>
</feature>
<reference evidence="10 11" key="2">
    <citation type="submission" date="2020-08" db="EMBL/GenBank/DDBJ databases">
        <title>Adhaeribacter dokdonensis sp. nov., isolated from the rhizosphere of Elymus tsukushiensis, a plant native to the Dokdo Islands, Republic of Korea.</title>
        <authorList>
            <person name="Ghim S.Y."/>
        </authorList>
    </citation>
    <scope>NUCLEOTIDE SEQUENCE [LARGE SCALE GENOMIC DNA]</scope>
    <source>
        <strain evidence="10 11">KUDC8001</strain>
    </source>
</reference>
<evidence type="ECO:0000256" key="4">
    <source>
        <dbReference type="ARBA" id="ARBA00022679"/>
    </source>
</evidence>
<feature type="transmembrane region" description="Helical" evidence="8">
    <location>
        <begin position="368"/>
        <end position="385"/>
    </location>
</feature>
<feature type="transmembrane region" description="Helical" evidence="8">
    <location>
        <begin position="421"/>
        <end position="441"/>
    </location>
</feature>
<evidence type="ECO:0000256" key="7">
    <source>
        <dbReference type="ARBA" id="ARBA00023136"/>
    </source>
</evidence>
<dbReference type="EMBL" id="CP055153">
    <property type="protein sequence ID" value="QMU28593.1"/>
    <property type="molecule type" value="Genomic_DNA"/>
</dbReference>
<gene>
    <name evidence="10" type="ORF">HUW48_11340</name>
</gene>
<evidence type="ECO:0000256" key="3">
    <source>
        <dbReference type="ARBA" id="ARBA00022676"/>
    </source>
</evidence>
<evidence type="ECO:0000256" key="8">
    <source>
        <dbReference type="SAM" id="Phobius"/>
    </source>
</evidence>
<keyword evidence="2" id="KW-1003">Cell membrane</keyword>
<evidence type="ECO:0000256" key="2">
    <source>
        <dbReference type="ARBA" id="ARBA00022475"/>
    </source>
</evidence>
<evidence type="ECO:0000256" key="6">
    <source>
        <dbReference type="ARBA" id="ARBA00022989"/>
    </source>
</evidence>
<dbReference type="GO" id="GO:0005886">
    <property type="term" value="C:plasma membrane"/>
    <property type="evidence" value="ECO:0007669"/>
    <property type="project" value="UniProtKB-SubCell"/>
</dbReference>
<dbReference type="RefSeq" id="WP_182415776.1">
    <property type="nucleotide sequence ID" value="NZ_CP055153.1"/>
</dbReference>
<dbReference type="InterPro" id="IPR038731">
    <property type="entry name" value="RgtA/B/C-like"/>
</dbReference>
<keyword evidence="3" id="KW-0328">Glycosyltransferase</keyword>
<keyword evidence="6 8" id="KW-1133">Transmembrane helix</keyword>
<dbReference type="PANTHER" id="PTHR33908">
    <property type="entry name" value="MANNOSYLTRANSFERASE YKCB-RELATED"/>
    <property type="match status" value="1"/>
</dbReference>
<dbReference type="Pfam" id="PF13231">
    <property type="entry name" value="PMT_2"/>
    <property type="match status" value="1"/>
</dbReference>
<dbReference type="PANTHER" id="PTHR33908:SF3">
    <property type="entry name" value="UNDECAPRENYL PHOSPHATE-ALPHA-4-AMINO-4-DEOXY-L-ARABINOSE ARABINOSYL TRANSFERASE"/>
    <property type="match status" value="1"/>
</dbReference>
<feature type="transmembrane region" description="Helical" evidence="8">
    <location>
        <begin position="218"/>
        <end position="242"/>
    </location>
</feature>
<protein>
    <submittedName>
        <fullName evidence="10">Glycosyltransferase family 39 protein</fullName>
    </submittedName>
</protein>
<feature type="domain" description="Glycosyltransferase RgtA/B/C/D-like" evidence="9">
    <location>
        <begin position="72"/>
        <end position="230"/>
    </location>
</feature>
<keyword evidence="4 10" id="KW-0808">Transferase</keyword>
<feature type="transmembrane region" description="Helical" evidence="8">
    <location>
        <begin position="172"/>
        <end position="189"/>
    </location>
</feature>
<feature type="transmembrane region" description="Helical" evidence="8">
    <location>
        <begin position="96"/>
        <end position="115"/>
    </location>
</feature>